<keyword evidence="1" id="KW-0812">Transmembrane</keyword>
<sequence length="196" mass="21743">MLRSTPAIVTILTLHGLASFFPREDHPHPGTITNVHLLKRRSLGIVFASFFSVPTSPLSLLLATYNTFVLFATVNPPALSLSKTKSQLRTVGIWCVIALAILYGRVSLGFAFSRGTGWAYPRFFFNDSIHEVSRGLSPIILYTISYLAYFSEGDARFPSTNFPFLPTALLLWLPNAFQGPIFFWSFPALSVSGSNY</sequence>
<comment type="caution">
    <text evidence="2">The sequence shown here is derived from an EMBL/GenBank/DDBJ whole genome shotgun (WGS) entry which is preliminary data.</text>
</comment>
<evidence type="ECO:0000313" key="3">
    <source>
        <dbReference type="Proteomes" id="UP000886523"/>
    </source>
</evidence>
<dbReference type="Proteomes" id="UP000886523">
    <property type="component" value="Unassembled WGS sequence"/>
</dbReference>
<evidence type="ECO:0000256" key="1">
    <source>
        <dbReference type="SAM" id="Phobius"/>
    </source>
</evidence>
<protein>
    <submittedName>
        <fullName evidence="2">Uncharacterized protein</fullName>
    </submittedName>
</protein>
<feature type="transmembrane region" description="Helical" evidence="1">
    <location>
        <begin position="91"/>
        <end position="112"/>
    </location>
</feature>
<dbReference type="EMBL" id="MU128915">
    <property type="protein sequence ID" value="KAF9519832.1"/>
    <property type="molecule type" value="Genomic_DNA"/>
</dbReference>
<keyword evidence="3" id="KW-1185">Reference proteome</keyword>
<feature type="transmembrane region" description="Helical" evidence="1">
    <location>
        <begin position="132"/>
        <end position="150"/>
    </location>
</feature>
<accession>A0A9P6DZS9</accession>
<name>A0A9P6DZS9_9AGAM</name>
<dbReference type="OrthoDB" id="3339358at2759"/>
<keyword evidence="1" id="KW-0472">Membrane</keyword>
<keyword evidence="1" id="KW-1133">Transmembrane helix</keyword>
<feature type="transmembrane region" description="Helical" evidence="1">
    <location>
        <begin position="162"/>
        <end position="186"/>
    </location>
</feature>
<gene>
    <name evidence="2" type="ORF">BS47DRAFT_1000325</name>
</gene>
<reference evidence="2" key="1">
    <citation type="journal article" date="2020" name="Nat. Commun.">
        <title>Large-scale genome sequencing of mycorrhizal fungi provides insights into the early evolution of symbiotic traits.</title>
        <authorList>
            <person name="Miyauchi S."/>
            <person name="Kiss E."/>
            <person name="Kuo A."/>
            <person name="Drula E."/>
            <person name="Kohler A."/>
            <person name="Sanchez-Garcia M."/>
            <person name="Morin E."/>
            <person name="Andreopoulos B."/>
            <person name="Barry K.W."/>
            <person name="Bonito G."/>
            <person name="Buee M."/>
            <person name="Carver A."/>
            <person name="Chen C."/>
            <person name="Cichocki N."/>
            <person name="Clum A."/>
            <person name="Culley D."/>
            <person name="Crous P.W."/>
            <person name="Fauchery L."/>
            <person name="Girlanda M."/>
            <person name="Hayes R.D."/>
            <person name="Keri Z."/>
            <person name="LaButti K."/>
            <person name="Lipzen A."/>
            <person name="Lombard V."/>
            <person name="Magnuson J."/>
            <person name="Maillard F."/>
            <person name="Murat C."/>
            <person name="Nolan M."/>
            <person name="Ohm R.A."/>
            <person name="Pangilinan J."/>
            <person name="Pereira M.F."/>
            <person name="Perotto S."/>
            <person name="Peter M."/>
            <person name="Pfister S."/>
            <person name="Riley R."/>
            <person name="Sitrit Y."/>
            <person name="Stielow J.B."/>
            <person name="Szollosi G."/>
            <person name="Zifcakova L."/>
            <person name="Stursova M."/>
            <person name="Spatafora J.W."/>
            <person name="Tedersoo L."/>
            <person name="Vaario L.M."/>
            <person name="Yamada A."/>
            <person name="Yan M."/>
            <person name="Wang P."/>
            <person name="Xu J."/>
            <person name="Bruns T."/>
            <person name="Baldrian P."/>
            <person name="Vilgalys R."/>
            <person name="Dunand C."/>
            <person name="Henrissat B."/>
            <person name="Grigoriev I.V."/>
            <person name="Hibbett D."/>
            <person name="Nagy L.G."/>
            <person name="Martin F.M."/>
        </authorList>
    </citation>
    <scope>NUCLEOTIDE SEQUENCE</scope>
    <source>
        <strain evidence="2">UP504</strain>
    </source>
</reference>
<dbReference type="AlphaFoldDB" id="A0A9P6DZS9"/>
<proteinExistence type="predicted"/>
<evidence type="ECO:0000313" key="2">
    <source>
        <dbReference type="EMBL" id="KAF9519832.1"/>
    </source>
</evidence>
<feature type="transmembrane region" description="Helical" evidence="1">
    <location>
        <begin position="42"/>
        <end position="71"/>
    </location>
</feature>
<organism evidence="2 3">
    <name type="scientific">Hydnum rufescens UP504</name>
    <dbReference type="NCBI Taxonomy" id="1448309"/>
    <lineage>
        <taxon>Eukaryota</taxon>
        <taxon>Fungi</taxon>
        <taxon>Dikarya</taxon>
        <taxon>Basidiomycota</taxon>
        <taxon>Agaricomycotina</taxon>
        <taxon>Agaricomycetes</taxon>
        <taxon>Cantharellales</taxon>
        <taxon>Hydnaceae</taxon>
        <taxon>Hydnum</taxon>
    </lineage>
</organism>